<proteinExistence type="predicted"/>
<organism evidence="1 2">
    <name type="scientific">Candidatus Lambdaproteobacteria bacterium RIFOXYD2_FULL_56_26</name>
    <dbReference type="NCBI Taxonomy" id="1817773"/>
    <lineage>
        <taxon>Bacteria</taxon>
        <taxon>Pseudomonadati</taxon>
        <taxon>Pseudomonadota</taxon>
        <taxon>Candidatus Lambdaproteobacteria</taxon>
    </lineage>
</organism>
<evidence type="ECO:0000313" key="2">
    <source>
        <dbReference type="Proteomes" id="UP000177583"/>
    </source>
</evidence>
<dbReference type="AlphaFoldDB" id="A0A1F6GX87"/>
<evidence type="ECO:0000313" key="1">
    <source>
        <dbReference type="EMBL" id="OGH02775.1"/>
    </source>
</evidence>
<gene>
    <name evidence="1" type="ORF">A2557_02865</name>
</gene>
<reference evidence="1 2" key="1">
    <citation type="journal article" date="2016" name="Nat. Commun.">
        <title>Thousands of microbial genomes shed light on interconnected biogeochemical processes in an aquifer system.</title>
        <authorList>
            <person name="Anantharaman K."/>
            <person name="Brown C.T."/>
            <person name="Hug L.A."/>
            <person name="Sharon I."/>
            <person name="Castelle C.J."/>
            <person name="Probst A.J."/>
            <person name="Thomas B.C."/>
            <person name="Singh A."/>
            <person name="Wilkins M.J."/>
            <person name="Karaoz U."/>
            <person name="Brodie E.L."/>
            <person name="Williams K.H."/>
            <person name="Hubbard S.S."/>
            <person name="Banfield J.F."/>
        </authorList>
    </citation>
    <scope>NUCLEOTIDE SEQUENCE [LARGE SCALE GENOMIC DNA]</scope>
</reference>
<accession>A0A1F6GX87</accession>
<protein>
    <submittedName>
        <fullName evidence="1">Uncharacterized protein</fullName>
    </submittedName>
</protein>
<dbReference type="Proteomes" id="UP000177583">
    <property type="component" value="Unassembled WGS sequence"/>
</dbReference>
<name>A0A1F6GX87_9PROT</name>
<dbReference type="EMBL" id="MFNF01000019">
    <property type="protein sequence ID" value="OGH02775.1"/>
    <property type="molecule type" value="Genomic_DNA"/>
</dbReference>
<comment type="caution">
    <text evidence="1">The sequence shown here is derived from an EMBL/GenBank/DDBJ whole genome shotgun (WGS) entry which is preliminary data.</text>
</comment>
<sequence>MTEAQYQALAVQFGQEEAQMIKYLRGWILYNQTTGHNQVEGRTWTYDSLERIAERIEFWTVKQVRRILGSLRTQGVLQVGHFGKFWSDRTNWYAFVDEARFLGSLVAGVAQQAAAGLTGKPKPKSHFEAFAEEVAGIYNEVMASRGLKAQPENRKFRFKCAELKRQRPDLNLQQIRAGMVRLLEEANRDSGKASFLKWTSLLHPNVIGRAADACGAGPPVPATRSGPAEAMAGPPVEPVPITSPGFVEACAAEYNRVIAWPLVDPKNPVFADLCRRLREASSGISERILTGMIENALEWLDREWLSKMGPDEPRGWERVFEPEFMINLIEVSVEIEPKTDFLEGKEVK</sequence>